<dbReference type="InterPro" id="IPR036291">
    <property type="entry name" value="NAD(P)-bd_dom_sf"/>
</dbReference>
<dbReference type="CDD" id="cd05289">
    <property type="entry name" value="MDR_like_2"/>
    <property type="match status" value="1"/>
</dbReference>
<evidence type="ECO:0000313" key="3">
    <source>
        <dbReference type="EMBL" id="URF07017.1"/>
    </source>
</evidence>
<feature type="domain" description="Enoyl reductase (ER)" evidence="2">
    <location>
        <begin position="10"/>
        <end position="305"/>
    </location>
</feature>
<dbReference type="KEGG" id="ccam:M5D45_28605"/>
<dbReference type="PROSITE" id="PS01162">
    <property type="entry name" value="QOR_ZETA_CRYSTAL"/>
    <property type="match status" value="1"/>
</dbReference>
<dbReference type="RefSeq" id="WP_250025681.1">
    <property type="nucleotide sequence ID" value="NZ_CP097331.1"/>
</dbReference>
<accession>A0AAE9L3G0</accession>
<reference evidence="3" key="1">
    <citation type="journal article" date="2022" name="Microbiol. Resour. Announc.">
        <title>Genome Sequence of Cupriavidus campinensis Strain G5, a Member of a Bacterial Consortium Capable of Polyethylene Degradation.</title>
        <authorList>
            <person name="Schneider B."/>
            <person name="Pfeiffer F."/>
            <person name="Dyall-Smith M."/>
            <person name="Kunte H.J."/>
        </authorList>
    </citation>
    <scope>NUCLEOTIDE SEQUENCE</scope>
    <source>
        <strain evidence="3">G5</strain>
    </source>
</reference>
<organism evidence="3 4">
    <name type="scientific">Cupriavidus campinensis</name>
    <dbReference type="NCBI Taxonomy" id="151783"/>
    <lineage>
        <taxon>Bacteria</taxon>
        <taxon>Pseudomonadati</taxon>
        <taxon>Pseudomonadota</taxon>
        <taxon>Betaproteobacteria</taxon>
        <taxon>Burkholderiales</taxon>
        <taxon>Burkholderiaceae</taxon>
        <taxon>Cupriavidus</taxon>
    </lineage>
</organism>
<dbReference type="Pfam" id="PF13602">
    <property type="entry name" value="ADH_zinc_N_2"/>
    <property type="match status" value="1"/>
</dbReference>
<sequence length="309" mass="31540">MKAIQVAAYASPDAMALAELDDPVPGDNEVLIDVAAAGVNPIDWKIVSGAMKAFIPLPLPFTPGVDAAGTVVAVGRHVTTLAPGDEVMGFIGIVGAYASRIVVDASRLARKPARLSFAEAAAMPAATLTAWQALHEHGALQAGQTVLIHAAAGGVGSAAVQLAKLAGAHVIGTASAGNREYLQSLGAAAFIDYRAQDFAEQVSQVDLVLDLVGGTTQARSWSVLKRGGTLVSTVSKPDAARAGNPAQVTGRHFATRADGPMLAALAALHASGEVRTHVDSVFPLQEASRALARSMGGHVRGKVVLDVTA</sequence>
<evidence type="ECO:0000256" key="1">
    <source>
        <dbReference type="ARBA" id="ARBA00023002"/>
    </source>
</evidence>
<dbReference type="EMBL" id="CP097331">
    <property type="protein sequence ID" value="URF07017.1"/>
    <property type="molecule type" value="Genomic_DNA"/>
</dbReference>
<dbReference type="SUPFAM" id="SSF51735">
    <property type="entry name" value="NAD(P)-binding Rossmann-fold domains"/>
    <property type="match status" value="1"/>
</dbReference>
<dbReference type="Gene3D" id="3.40.50.720">
    <property type="entry name" value="NAD(P)-binding Rossmann-like Domain"/>
    <property type="match status" value="1"/>
</dbReference>
<dbReference type="SUPFAM" id="SSF50129">
    <property type="entry name" value="GroES-like"/>
    <property type="match status" value="1"/>
</dbReference>
<gene>
    <name evidence="3" type="ORF">M5D45_28605</name>
</gene>
<dbReference type="Gene3D" id="3.90.180.10">
    <property type="entry name" value="Medium-chain alcohol dehydrogenases, catalytic domain"/>
    <property type="match status" value="1"/>
</dbReference>
<dbReference type="InterPro" id="IPR020843">
    <property type="entry name" value="ER"/>
</dbReference>
<dbReference type="Pfam" id="PF08240">
    <property type="entry name" value="ADH_N"/>
    <property type="match status" value="1"/>
</dbReference>
<evidence type="ECO:0000313" key="4">
    <source>
        <dbReference type="Proteomes" id="UP001056132"/>
    </source>
</evidence>
<proteinExistence type="predicted"/>
<dbReference type="Proteomes" id="UP001056132">
    <property type="component" value="Chromosome 2"/>
</dbReference>
<dbReference type="GO" id="GO:0016491">
    <property type="term" value="F:oxidoreductase activity"/>
    <property type="evidence" value="ECO:0007669"/>
    <property type="project" value="UniProtKB-KW"/>
</dbReference>
<dbReference type="InterPro" id="IPR002364">
    <property type="entry name" value="Quin_OxRdtase/zeta-crystal_CS"/>
</dbReference>
<dbReference type="InterPro" id="IPR050700">
    <property type="entry name" value="YIM1/Zinc_Alcohol_DH_Fams"/>
</dbReference>
<dbReference type="InterPro" id="IPR011032">
    <property type="entry name" value="GroES-like_sf"/>
</dbReference>
<reference evidence="3" key="2">
    <citation type="submission" date="2022-05" db="EMBL/GenBank/DDBJ databases">
        <authorList>
            <person name="Kunte H.-J."/>
        </authorList>
    </citation>
    <scope>NUCLEOTIDE SEQUENCE</scope>
    <source>
        <strain evidence="3">G5</strain>
    </source>
</reference>
<evidence type="ECO:0000259" key="2">
    <source>
        <dbReference type="SMART" id="SM00829"/>
    </source>
</evidence>
<name>A0AAE9L3G0_9BURK</name>
<keyword evidence="1" id="KW-0560">Oxidoreductase</keyword>
<dbReference type="AlphaFoldDB" id="A0AAE9L3G0"/>
<dbReference type="GO" id="GO:0008270">
    <property type="term" value="F:zinc ion binding"/>
    <property type="evidence" value="ECO:0007669"/>
    <property type="project" value="InterPro"/>
</dbReference>
<dbReference type="PANTHER" id="PTHR11695">
    <property type="entry name" value="ALCOHOL DEHYDROGENASE RELATED"/>
    <property type="match status" value="1"/>
</dbReference>
<dbReference type="PANTHER" id="PTHR11695:SF294">
    <property type="entry name" value="RETICULON-4-INTERACTING PROTEIN 1, MITOCHONDRIAL"/>
    <property type="match status" value="1"/>
</dbReference>
<protein>
    <submittedName>
        <fullName evidence="3">NADP-dependent oxidoreductase</fullName>
    </submittedName>
</protein>
<dbReference type="SMART" id="SM00829">
    <property type="entry name" value="PKS_ER"/>
    <property type="match status" value="1"/>
</dbReference>
<dbReference type="InterPro" id="IPR013154">
    <property type="entry name" value="ADH-like_N"/>
</dbReference>